<keyword evidence="2" id="KW-1185">Reference proteome</keyword>
<proteinExistence type="predicted"/>
<dbReference type="RefSeq" id="WP_283741225.1">
    <property type="nucleotide sequence ID" value="NZ_JASJEV010000008.1"/>
</dbReference>
<dbReference type="InterPro" id="IPR019004">
    <property type="entry name" value="YqeY/Aim41"/>
</dbReference>
<dbReference type="Proteomes" id="UP001321492">
    <property type="component" value="Unassembled WGS sequence"/>
</dbReference>
<organism evidence="1 2">
    <name type="scientific">Chelatococcus albus</name>
    <dbReference type="NCBI Taxonomy" id="3047466"/>
    <lineage>
        <taxon>Bacteria</taxon>
        <taxon>Pseudomonadati</taxon>
        <taxon>Pseudomonadota</taxon>
        <taxon>Alphaproteobacteria</taxon>
        <taxon>Hyphomicrobiales</taxon>
        <taxon>Chelatococcaceae</taxon>
        <taxon>Chelatococcus</taxon>
    </lineage>
</organism>
<dbReference type="InterPro" id="IPR042184">
    <property type="entry name" value="YqeY/Aim41_N"/>
</dbReference>
<gene>
    <name evidence="1" type="ORF">QNA08_13365</name>
</gene>
<dbReference type="EMBL" id="JASJEV010000008">
    <property type="protein sequence ID" value="MDJ1159223.1"/>
    <property type="molecule type" value="Genomic_DNA"/>
</dbReference>
<evidence type="ECO:0000313" key="1">
    <source>
        <dbReference type="EMBL" id="MDJ1159223.1"/>
    </source>
</evidence>
<dbReference type="Gene3D" id="1.10.10.410">
    <property type="match status" value="1"/>
</dbReference>
<dbReference type="SUPFAM" id="SSF89095">
    <property type="entry name" value="GatB/YqeY motif"/>
    <property type="match status" value="1"/>
</dbReference>
<reference evidence="1 2" key="1">
    <citation type="submission" date="2023-05" db="EMBL/GenBank/DDBJ databases">
        <title>Chelatococcus sp. nov., a moderately thermophilic bacterium isolated from hot spring microbial mat.</title>
        <authorList>
            <person name="Hu C.-J."/>
            <person name="Li W.-J."/>
        </authorList>
    </citation>
    <scope>NUCLEOTIDE SEQUENCE [LARGE SCALE GENOMIC DNA]</scope>
    <source>
        <strain evidence="1 2">SYSU G07232</strain>
    </source>
</reference>
<comment type="caution">
    <text evidence="1">The sequence shown here is derived from an EMBL/GenBank/DDBJ whole genome shotgun (WGS) entry which is preliminary data.</text>
</comment>
<dbReference type="InterPro" id="IPR023168">
    <property type="entry name" value="GatB_Yqey_C_2"/>
</dbReference>
<name>A0ABT7AIP1_9HYPH</name>
<dbReference type="PANTHER" id="PTHR28055">
    <property type="entry name" value="ALTERED INHERITANCE OF MITOCHONDRIA PROTEIN 41, MITOCHONDRIAL"/>
    <property type="match status" value="1"/>
</dbReference>
<dbReference type="InterPro" id="IPR003789">
    <property type="entry name" value="Asn/Gln_tRNA_amidoTrase-B-like"/>
</dbReference>
<accession>A0ABT7AIP1</accession>
<dbReference type="Pfam" id="PF09424">
    <property type="entry name" value="YqeY"/>
    <property type="match status" value="1"/>
</dbReference>
<evidence type="ECO:0000313" key="2">
    <source>
        <dbReference type="Proteomes" id="UP001321492"/>
    </source>
</evidence>
<dbReference type="PANTHER" id="PTHR28055:SF1">
    <property type="entry name" value="ALTERED INHERITANCE OF MITOCHONDRIA PROTEIN 41, MITOCHONDRIAL"/>
    <property type="match status" value="1"/>
</dbReference>
<dbReference type="Gene3D" id="1.10.1510.10">
    <property type="entry name" value="Uncharacterised protein YqeY/AIM41 PF09424, N-terminal domain"/>
    <property type="match status" value="1"/>
</dbReference>
<sequence length="160" mass="17245">MSEVTGGSSLRERFTHALKEAMKAGDKRRLATVRLIQAALKDKDIEARGSGKGQASDEEVLALLQKMIKQRQESASIYEQAGRGELATQEKEEAEVITSFLPRQMDEAEMRAAITAEIAATGATGVKDMGKVIAGLRGKFAGRMDFAKASGLVKEFLAKG</sequence>
<protein>
    <submittedName>
        <fullName evidence="1">GatB/YqeY domain-containing protein</fullName>
    </submittedName>
</protein>